<feature type="region of interest" description="Disordered" evidence="6">
    <location>
        <begin position="52"/>
        <end position="80"/>
    </location>
</feature>
<sequence length="206" mass="22264">MSLLVPAIGNQDSAQALDVSEAVFGQDFNETLVHQLVTKYLSAARAGTKAQKNRAAVSGGGAKPFRQKGTGRARAGTTRGPIWRTGGVSFAAQPRSFDQKLNKKMYKVGIRSIFSELLRQDRLAVFNDFVPSAPKTKEFLGKIKGITEGRLLIVADELTDNLILAARNLPNVAILTPISVDPVSLVYADKVIVSTTALKQIEERLA</sequence>
<dbReference type="GO" id="GO:0005840">
    <property type="term" value="C:ribosome"/>
    <property type="evidence" value="ECO:0007669"/>
    <property type="project" value="UniProtKB-KW"/>
</dbReference>
<protein>
    <recommendedName>
        <fullName evidence="4 5">Large ribosomal subunit protein uL4</fullName>
    </recommendedName>
</protein>
<dbReference type="PANTHER" id="PTHR10746:SF6">
    <property type="entry name" value="LARGE RIBOSOMAL SUBUNIT PROTEIN UL4M"/>
    <property type="match status" value="1"/>
</dbReference>
<dbReference type="Pfam" id="PF00573">
    <property type="entry name" value="Ribosomal_L4"/>
    <property type="match status" value="1"/>
</dbReference>
<comment type="function">
    <text evidence="5">One of the primary rRNA binding proteins, this protein initially binds near the 5'-end of the 23S rRNA. It is important during the early stages of 50S assembly. It makes multiple contacts with different domains of the 23S rRNA in the assembled 50S subunit and ribosome.</text>
</comment>
<evidence type="ECO:0000256" key="3">
    <source>
        <dbReference type="ARBA" id="ARBA00023274"/>
    </source>
</evidence>
<dbReference type="AlphaFoldDB" id="A0A975MM05"/>
<dbReference type="GO" id="GO:0019843">
    <property type="term" value="F:rRNA binding"/>
    <property type="evidence" value="ECO:0007669"/>
    <property type="project" value="UniProtKB-UniRule"/>
</dbReference>
<dbReference type="GO" id="GO:1990904">
    <property type="term" value="C:ribonucleoprotein complex"/>
    <property type="evidence" value="ECO:0007669"/>
    <property type="project" value="UniProtKB-KW"/>
</dbReference>
<dbReference type="RefSeq" id="WP_215581290.1">
    <property type="nucleotide sequence ID" value="NZ_CP073754.1"/>
</dbReference>
<name>A0A975MM05_9GAMM</name>
<dbReference type="NCBIfam" id="TIGR03953">
    <property type="entry name" value="rplD_bact"/>
    <property type="match status" value="1"/>
</dbReference>
<dbReference type="InterPro" id="IPR023574">
    <property type="entry name" value="Ribosomal_uL4_dom_sf"/>
</dbReference>
<keyword evidence="3 5" id="KW-0687">Ribonucleoprotein</keyword>
<evidence type="ECO:0000256" key="1">
    <source>
        <dbReference type="ARBA" id="ARBA00010528"/>
    </source>
</evidence>
<dbReference type="GO" id="GO:0006412">
    <property type="term" value="P:translation"/>
    <property type="evidence" value="ECO:0007669"/>
    <property type="project" value="UniProtKB-UniRule"/>
</dbReference>
<evidence type="ECO:0000256" key="5">
    <source>
        <dbReference type="HAMAP-Rule" id="MF_01328"/>
    </source>
</evidence>
<organism evidence="7 8">
    <name type="scientific">Methylomonas paludis</name>
    <dbReference type="NCBI Taxonomy" id="1173101"/>
    <lineage>
        <taxon>Bacteria</taxon>
        <taxon>Pseudomonadati</taxon>
        <taxon>Pseudomonadota</taxon>
        <taxon>Gammaproteobacteria</taxon>
        <taxon>Methylococcales</taxon>
        <taxon>Methylococcaceae</taxon>
        <taxon>Methylomonas</taxon>
    </lineage>
</organism>
<accession>A0A975MM05</accession>
<keyword evidence="8" id="KW-1185">Reference proteome</keyword>
<dbReference type="PANTHER" id="PTHR10746">
    <property type="entry name" value="50S RIBOSOMAL PROTEIN L4"/>
    <property type="match status" value="1"/>
</dbReference>
<keyword evidence="2 5" id="KW-0689">Ribosomal protein</keyword>
<dbReference type="InterPro" id="IPR002136">
    <property type="entry name" value="Ribosomal_uL4"/>
</dbReference>
<evidence type="ECO:0000313" key="7">
    <source>
        <dbReference type="EMBL" id="QWF70282.1"/>
    </source>
</evidence>
<dbReference type="EMBL" id="CP073754">
    <property type="protein sequence ID" value="QWF70282.1"/>
    <property type="molecule type" value="Genomic_DNA"/>
</dbReference>
<comment type="similarity">
    <text evidence="1 5">Belongs to the universal ribosomal protein uL4 family.</text>
</comment>
<evidence type="ECO:0000313" key="8">
    <source>
        <dbReference type="Proteomes" id="UP000676649"/>
    </source>
</evidence>
<comment type="subunit">
    <text evidence="5">Part of the 50S ribosomal subunit.</text>
</comment>
<dbReference type="Gene3D" id="3.40.1370.10">
    <property type="match status" value="1"/>
</dbReference>
<dbReference type="HAMAP" id="MF_01328_B">
    <property type="entry name" value="Ribosomal_uL4_B"/>
    <property type="match status" value="1"/>
</dbReference>
<keyword evidence="5" id="KW-0694">RNA-binding</keyword>
<evidence type="ECO:0000256" key="4">
    <source>
        <dbReference type="ARBA" id="ARBA00035244"/>
    </source>
</evidence>
<dbReference type="GO" id="GO:0003735">
    <property type="term" value="F:structural constituent of ribosome"/>
    <property type="evidence" value="ECO:0007669"/>
    <property type="project" value="InterPro"/>
</dbReference>
<keyword evidence="5" id="KW-0699">rRNA-binding</keyword>
<dbReference type="KEGG" id="mpad:KEF85_13155"/>
<dbReference type="SUPFAM" id="SSF52166">
    <property type="entry name" value="Ribosomal protein L4"/>
    <property type="match status" value="1"/>
</dbReference>
<comment type="function">
    <text evidence="5">Forms part of the polypeptide exit tunnel.</text>
</comment>
<evidence type="ECO:0000256" key="6">
    <source>
        <dbReference type="SAM" id="MobiDB-lite"/>
    </source>
</evidence>
<dbReference type="Proteomes" id="UP000676649">
    <property type="component" value="Chromosome"/>
</dbReference>
<gene>
    <name evidence="5 7" type="primary">rplD</name>
    <name evidence="7" type="ORF">KEF85_13155</name>
</gene>
<evidence type="ECO:0000256" key="2">
    <source>
        <dbReference type="ARBA" id="ARBA00022980"/>
    </source>
</evidence>
<dbReference type="InterPro" id="IPR013005">
    <property type="entry name" value="Ribosomal_uL4-like"/>
</dbReference>
<proteinExistence type="inferred from homology"/>
<reference evidence="7" key="1">
    <citation type="submission" date="2021-04" db="EMBL/GenBank/DDBJ databases">
        <title>Draft genome sequence data of methanotrophic Methylovulum sp. strain S1L and Methylomonas sp. strain S2AM isolated from boreal lake water columns.</title>
        <authorList>
            <person name="Rissanen A.J."/>
            <person name="Mangayil R."/>
            <person name="Svenning M.M."/>
            <person name="Khanongnuch R."/>
        </authorList>
    </citation>
    <scope>NUCLEOTIDE SEQUENCE</scope>
    <source>
        <strain evidence="7">S2AM</strain>
    </source>
</reference>